<accession>A0A8J5T7I6</accession>
<comment type="caution">
    <text evidence="2">The sequence shown here is derived from an EMBL/GenBank/DDBJ whole genome shotgun (WGS) entry which is preliminary data.</text>
</comment>
<feature type="compositionally biased region" description="Pro residues" evidence="1">
    <location>
        <begin position="229"/>
        <end position="250"/>
    </location>
</feature>
<dbReference type="OrthoDB" id="694223at2759"/>
<dbReference type="EMBL" id="JAAALK010000086">
    <property type="protein sequence ID" value="KAG8081807.1"/>
    <property type="molecule type" value="Genomic_DNA"/>
</dbReference>
<reference evidence="2" key="2">
    <citation type="submission" date="2021-02" db="EMBL/GenBank/DDBJ databases">
        <authorList>
            <person name="Kimball J.A."/>
            <person name="Haas M.W."/>
            <person name="Macchietto M."/>
            <person name="Kono T."/>
            <person name="Duquette J."/>
            <person name="Shao M."/>
        </authorList>
    </citation>
    <scope>NUCLEOTIDE SEQUENCE</scope>
    <source>
        <tissue evidence="2">Fresh leaf tissue</tissue>
    </source>
</reference>
<feature type="region of interest" description="Disordered" evidence="1">
    <location>
        <begin position="229"/>
        <end position="264"/>
    </location>
</feature>
<evidence type="ECO:0008006" key="4">
    <source>
        <dbReference type="Google" id="ProtNLM"/>
    </source>
</evidence>
<evidence type="ECO:0000313" key="3">
    <source>
        <dbReference type="Proteomes" id="UP000729402"/>
    </source>
</evidence>
<dbReference type="GO" id="GO:1900150">
    <property type="term" value="P:regulation of defense response to fungus"/>
    <property type="evidence" value="ECO:0007669"/>
    <property type="project" value="InterPro"/>
</dbReference>
<protein>
    <recommendedName>
        <fullName evidence="4">HMA domain-containing protein</fullName>
    </recommendedName>
</protein>
<dbReference type="PANTHER" id="PTHR47488:SF12">
    <property type="entry name" value="PROTEIN PYRICULARIA ORYZAE RESISTANCE 21"/>
    <property type="match status" value="1"/>
</dbReference>
<feature type="region of interest" description="Disordered" evidence="1">
    <location>
        <begin position="75"/>
        <end position="107"/>
    </location>
</feature>
<dbReference type="Proteomes" id="UP000729402">
    <property type="component" value="Unassembled WGS sequence"/>
</dbReference>
<dbReference type="PANTHER" id="PTHR47488">
    <property type="entry name" value="HEAVY METAL TRANSPORT/DETOXIFICATION SUPERFAMILY PROTEIN"/>
    <property type="match status" value="1"/>
</dbReference>
<keyword evidence="3" id="KW-1185">Reference proteome</keyword>
<evidence type="ECO:0000313" key="2">
    <source>
        <dbReference type="EMBL" id="KAG8081807.1"/>
    </source>
</evidence>
<gene>
    <name evidence="2" type="ORF">GUJ93_ZPchr0014g47495</name>
</gene>
<name>A0A8J5T7I6_ZIZPA</name>
<sequence length="386" mass="43193">MTTLIITVDLQCCRCSTKIQKILCCMQERGEFAIEKVAYEKDKVVVSGPFDGEKLYCKLLCKAGRIIKDIKIVKPEPKKPDDKKPEPKKPDDKKPEPKKPDEKPKPEYKIIPYPYLYPYPYYTQQQYCPTWQCGCVTPHCESPAIEPFKSFLMAILVITVDLQCCRCQAKISKVLACLQEEYCIEKIEYEEKDNRVIVRGKFDASKLRNKIWCKASKVVKDIIVVEVWPPPPPPPPKPPGNETPKPPAVPDKPKPPPDKPPPPPPPKPVCKLVPYPYPVPYPVAAQWNCSPQQCHCCPKPPAPPSPPPPPPPPPKPKPCECECEPAPPCGCSGGHGHGHGDCGCGKPPTWPMPPVWPPLPTACPPPQWCDYKLFTEENPTYACSIM</sequence>
<organism evidence="2 3">
    <name type="scientific">Zizania palustris</name>
    <name type="common">Northern wild rice</name>
    <dbReference type="NCBI Taxonomy" id="103762"/>
    <lineage>
        <taxon>Eukaryota</taxon>
        <taxon>Viridiplantae</taxon>
        <taxon>Streptophyta</taxon>
        <taxon>Embryophyta</taxon>
        <taxon>Tracheophyta</taxon>
        <taxon>Spermatophyta</taxon>
        <taxon>Magnoliopsida</taxon>
        <taxon>Liliopsida</taxon>
        <taxon>Poales</taxon>
        <taxon>Poaceae</taxon>
        <taxon>BOP clade</taxon>
        <taxon>Oryzoideae</taxon>
        <taxon>Oryzeae</taxon>
        <taxon>Zizaniinae</taxon>
        <taxon>Zizania</taxon>
    </lineage>
</organism>
<evidence type="ECO:0000256" key="1">
    <source>
        <dbReference type="SAM" id="MobiDB-lite"/>
    </source>
</evidence>
<dbReference type="AlphaFoldDB" id="A0A8J5T7I6"/>
<reference evidence="2" key="1">
    <citation type="journal article" date="2021" name="bioRxiv">
        <title>Whole Genome Assembly and Annotation of Northern Wild Rice, Zizania palustris L., Supports a Whole Genome Duplication in the Zizania Genus.</title>
        <authorList>
            <person name="Haas M."/>
            <person name="Kono T."/>
            <person name="Macchietto M."/>
            <person name="Millas R."/>
            <person name="McGilp L."/>
            <person name="Shao M."/>
            <person name="Duquette J."/>
            <person name="Hirsch C.N."/>
            <person name="Kimball J."/>
        </authorList>
    </citation>
    <scope>NUCLEOTIDE SEQUENCE</scope>
    <source>
        <tissue evidence="2">Fresh leaf tissue</tissue>
    </source>
</reference>
<dbReference type="InterPro" id="IPR044169">
    <property type="entry name" value="PI21"/>
</dbReference>
<proteinExistence type="predicted"/>